<gene>
    <name evidence="2" type="ORF">TUM18999_47090</name>
    <name evidence="3" type="ORF">TUM20286_04990</name>
</gene>
<proteinExistence type="predicted"/>
<sequence length="326" mass="35889">MGRKALLFLALVAIALVLAYVGLHRTPEPLAAKGPSPLLPALQGRLAEVERIEVQRPGQPVLRLARQDGVWTLPDKAGYPAAAKPVADLLRALGEAREVEARTARVELHGQLGLADKGEGQGIRVTLQGERLPEQALLVGKPGQQGKGQLVRLADQAQSWLVDRRILMPETELGWLDRRIASIPFDSVRQVEVTLRQGKALTVYRDAEGEPNLKVRQLPAGRKLAYEAAANGMATLFANLEFADAAPLDQVQFKDRPLLQFSLQSFAGGQLEGVILAQGEQYWMQLKRKEKFDGEQVAGRLDWAYRIEAFQYQALAKTLDDLISAK</sequence>
<feature type="domain" description="DUF4340" evidence="1">
    <location>
        <begin position="71"/>
        <end position="246"/>
    </location>
</feature>
<dbReference type="AlphaFoldDB" id="A0A6J4EAV0"/>
<evidence type="ECO:0000313" key="5">
    <source>
        <dbReference type="Proteomes" id="UP001054892"/>
    </source>
</evidence>
<evidence type="ECO:0000259" key="1">
    <source>
        <dbReference type="Pfam" id="PF14238"/>
    </source>
</evidence>
<dbReference type="InterPro" id="IPR025641">
    <property type="entry name" value="DUF4340"/>
</dbReference>
<accession>A0A6J4EAV0</accession>
<dbReference type="Proteomes" id="UP001054892">
    <property type="component" value="Unassembled WGS sequence"/>
</dbReference>
<keyword evidence="5" id="KW-1185">Reference proteome</keyword>
<name>A0A6J4EAV0_9PSED</name>
<dbReference type="KEGG" id="ptw:TUM18999_47090"/>
<dbReference type="Pfam" id="PF14238">
    <property type="entry name" value="DUF4340"/>
    <property type="match status" value="1"/>
</dbReference>
<dbReference type="EMBL" id="AP023189">
    <property type="protein sequence ID" value="BCG26518.1"/>
    <property type="molecule type" value="Genomic_DNA"/>
</dbReference>
<evidence type="ECO:0000313" key="3">
    <source>
        <dbReference type="EMBL" id="GJN50747.1"/>
    </source>
</evidence>
<dbReference type="EMBL" id="BQKM01000001">
    <property type="protein sequence ID" value="GJN50747.1"/>
    <property type="molecule type" value="Genomic_DNA"/>
</dbReference>
<dbReference type="RefSeq" id="WP_173176171.1">
    <property type="nucleotide sequence ID" value="NZ_AP023189.1"/>
</dbReference>
<evidence type="ECO:0000313" key="2">
    <source>
        <dbReference type="EMBL" id="BCG26518.1"/>
    </source>
</evidence>
<reference evidence="2 4" key="1">
    <citation type="submission" date="2020-05" db="EMBL/GenBank/DDBJ databases">
        <title>Characterization of novel class B3 metallo-beta-lactamase from novel Pseudomonas species.</title>
        <authorList>
            <person name="Yamada K."/>
            <person name="Aoki K."/>
            <person name="Ishii Y."/>
        </authorList>
    </citation>
    <scope>NUCLEOTIDE SEQUENCE [LARGE SCALE GENOMIC DNA]</scope>
    <source>
        <strain evidence="2 4">TUM18999</strain>
        <strain evidence="3 5">TUM20286</strain>
    </source>
</reference>
<dbReference type="Proteomes" id="UP000509383">
    <property type="component" value="Chromosome"/>
</dbReference>
<protein>
    <recommendedName>
        <fullName evidence="1">DUF4340 domain-containing protein</fullName>
    </recommendedName>
</protein>
<evidence type="ECO:0000313" key="4">
    <source>
        <dbReference type="Proteomes" id="UP000509383"/>
    </source>
</evidence>
<organism evidence="2 4">
    <name type="scientific">Pseudomonas tohonis</name>
    <dbReference type="NCBI Taxonomy" id="2725477"/>
    <lineage>
        <taxon>Bacteria</taxon>
        <taxon>Pseudomonadati</taxon>
        <taxon>Pseudomonadota</taxon>
        <taxon>Gammaproteobacteria</taxon>
        <taxon>Pseudomonadales</taxon>
        <taxon>Pseudomonadaceae</taxon>
        <taxon>Pseudomonas</taxon>
    </lineage>
</organism>